<gene>
    <name evidence="15" type="ORF">GMORB2_3274</name>
</gene>
<dbReference type="Proteomes" id="UP000749293">
    <property type="component" value="Unassembled WGS sequence"/>
</dbReference>
<keyword evidence="7" id="KW-0547">Nucleotide-binding</keyword>
<comment type="catalytic activity">
    <reaction evidence="12">
        <text>FMN + ATP + H(+) = FAD + diphosphate</text>
        <dbReference type="Rhea" id="RHEA:17237"/>
        <dbReference type="ChEBI" id="CHEBI:15378"/>
        <dbReference type="ChEBI" id="CHEBI:30616"/>
        <dbReference type="ChEBI" id="CHEBI:33019"/>
        <dbReference type="ChEBI" id="CHEBI:57692"/>
        <dbReference type="ChEBI" id="CHEBI:58210"/>
        <dbReference type="EC" id="2.7.7.2"/>
    </reaction>
</comment>
<dbReference type="GO" id="GO:0006747">
    <property type="term" value="P:FAD biosynthetic process"/>
    <property type="evidence" value="ECO:0007669"/>
    <property type="project" value="TreeGrafter"/>
</dbReference>
<dbReference type="SUPFAM" id="SSF52402">
    <property type="entry name" value="Adenine nucleotide alpha hydrolases-like"/>
    <property type="match status" value="1"/>
</dbReference>
<dbReference type="CDD" id="cd23948">
    <property type="entry name" value="FAD_synthase"/>
    <property type="match status" value="1"/>
</dbReference>
<feature type="domain" description="Phosphoadenosine phosphosulphate reductase" evidence="14">
    <location>
        <begin position="75"/>
        <end position="162"/>
    </location>
</feature>
<comment type="pathway">
    <text evidence="1">Cofactor biosynthesis; FAD biosynthesis; FAD from FMN: step 1/1.</text>
</comment>
<evidence type="ECO:0000256" key="6">
    <source>
        <dbReference type="ARBA" id="ARBA00022695"/>
    </source>
</evidence>
<proteinExistence type="predicted"/>
<evidence type="ECO:0000256" key="4">
    <source>
        <dbReference type="ARBA" id="ARBA00022643"/>
    </source>
</evidence>
<keyword evidence="6" id="KW-0548">Nucleotidyltransferase</keyword>
<keyword evidence="9" id="KW-0067">ATP-binding</keyword>
<sequence length="284" mass="32214">MPEQSPLQQGRDISEAHGDQTNSFPQTCWALRRKVLAFLEAENVEDKALRTLQGHIRVAMEVIGEALHRYGLEHLSLSYNGGKDCLVLLILILACLPELDEHRANGRTNGDHQTVPDSQTTPLKSETLVKPLQAIYIVSRDPFPEVEEFVASSANQYHLSLERQELPMRQALDAYLSEKTDVKAIFLGTRRSDPHCDALGHFSPTDAGWPQFMRVNPIIDWHYVDIWLSLMPKLENTDQPMSWLTKTRSDAGEGGRFYARTLDGGGEYRKPWVRCISTVDVDFR</sequence>
<evidence type="ECO:0000256" key="12">
    <source>
        <dbReference type="ARBA" id="ARBA00049494"/>
    </source>
</evidence>
<dbReference type="InterPro" id="IPR014729">
    <property type="entry name" value="Rossmann-like_a/b/a_fold"/>
</dbReference>
<keyword evidence="8" id="KW-0274">FAD</keyword>
<evidence type="ECO:0000256" key="13">
    <source>
        <dbReference type="SAM" id="MobiDB-lite"/>
    </source>
</evidence>
<evidence type="ECO:0000256" key="5">
    <source>
        <dbReference type="ARBA" id="ARBA00022679"/>
    </source>
</evidence>
<keyword evidence="16" id="KW-1185">Reference proteome</keyword>
<dbReference type="InterPro" id="IPR002500">
    <property type="entry name" value="PAPS_reduct_dom"/>
</dbReference>
<accession>A0A9P4YPF3</accession>
<evidence type="ECO:0000256" key="11">
    <source>
        <dbReference type="ARBA" id="ARBA00031871"/>
    </source>
</evidence>
<feature type="domain" description="Phosphoadenosine phosphosulphate reductase" evidence="14">
    <location>
        <begin position="167"/>
        <end position="228"/>
    </location>
</feature>
<protein>
    <recommendedName>
        <fullName evidence="2">FAD synthase</fullName>
        <ecNumber evidence="2">2.7.7.2</ecNumber>
    </recommendedName>
    <alternativeName>
        <fullName evidence="10">FAD pyrophosphorylase</fullName>
    </alternativeName>
    <alternativeName>
        <fullName evidence="11">FMN adenylyltransferase</fullName>
    </alternativeName>
</protein>
<dbReference type="PANTHER" id="PTHR23293:SF9">
    <property type="entry name" value="FAD SYNTHASE"/>
    <property type="match status" value="1"/>
</dbReference>
<evidence type="ECO:0000259" key="14">
    <source>
        <dbReference type="Pfam" id="PF01507"/>
    </source>
</evidence>
<dbReference type="AlphaFoldDB" id="A0A9P4YPF3"/>
<dbReference type="GO" id="GO:0005524">
    <property type="term" value="F:ATP binding"/>
    <property type="evidence" value="ECO:0007669"/>
    <property type="project" value="UniProtKB-KW"/>
</dbReference>
<evidence type="ECO:0000256" key="1">
    <source>
        <dbReference type="ARBA" id="ARBA00004726"/>
    </source>
</evidence>
<comment type="caution">
    <text evidence="15">The sequence shown here is derived from an EMBL/GenBank/DDBJ whole genome shotgun (WGS) entry which is preliminary data.</text>
</comment>
<evidence type="ECO:0000256" key="7">
    <source>
        <dbReference type="ARBA" id="ARBA00022741"/>
    </source>
</evidence>
<dbReference type="EMBL" id="JAANYQ010000018">
    <property type="protein sequence ID" value="KAF4120147.1"/>
    <property type="molecule type" value="Genomic_DNA"/>
</dbReference>
<evidence type="ECO:0000256" key="3">
    <source>
        <dbReference type="ARBA" id="ARBA00022630"/>
    </source>
</evidence>
<name>A0A9P4YPF3_9HYPO</name>
<organism evidence="15 16">
    <name type="scientific">Geosmithia morbida</name>
    <dbReference type="NCBI Taxonomy" id="1094350"/>
    <lineage>
        <taxon>Eukaryota</taxon>
        <taxon>Fungi</taxon>
        <taxon>Dikarya</taxon>
        <taxon>Ascomycota</taxon>
        <taxon>Pezizomycotina</taxon>
        <taxon>Sordariomycetes</taxon>
        <taxon>Hypocreomycetidae</taxon>
        <taxon>Hypocreales</taxon>
        <taxon>Bionectriaceae</taxon>
        <taxon>Geosmithia</taxon>
    </lineage>
</organism>
<evidence type="ECO:0000313" key="15">
    <source>
        <dbReference type="EMBL" id="KAF4120147.1"/>
    </source>
</evidence>
<dbReference type="RefSeq" id="XP_035318799.1">
    <property type="nucleotide sequence ID" value="XM_035465250.1"/>
</dbReference>
<dbReference type="GeneID" id="55969502"/>
<keyword evidence="5" id="KW-0808">Transferase</keyword>
<evidence type="ECO:0000256" key="10">
    <source>
        <dbReference type="ARBA" id="ARBA00031145"/>
    </source>
</evidence>
<evidence type="ECO:0000313" key="16">
    <source>
        <dbReference type="Proteomes" id="UP000749293"/>
    </source>
</evidence>
<dbReference type="OrthoDB" id="270728at2759"/>
<dbReference type="EC" id="2.7.7.2" evidence="2"/>
<feature type="region of interest" description="Disordered" evidence="13">
    <location>
        <begin position="1"/>
        <end position="20"/>
    </location>
</feature>
<evidence type="ECO:0000256" key="9">
    <source>
        <dbReference type="ARBA" id="ARBA00022840"/>
    </source>
</evidence>
<reference evidence="15" key="1">
    <citation type="submission" date="2020-03" db="EMBL/GenBank/DDBJ databases">
        <title>Site-based positive gene gene selection in Geosmithia morbida across the United States reveals a broad range of putative effectors and factors for local host and environmental adapation.</title>
        <authorList>
            <person name="Onufrak A."/>
            <person name="Murdoch R.W."/>
            <person name="Gazis R."/>
            <person name="Huff M."/>
            <person name="Staton M."/>
            <person name="Klingeman W."/>
            <person name="Hadziabdic D."/>
        </authorList>
    </citation>
    <scope>NUCLEOTIDE SEQUENCE</scope>
    <source>
        <strain evidence="15">1262</strain>
    </source>
</reference>
<evidence type="ECO:0000256" key="2">
    <source>
        <dbReference type="ARBA" id="ARBA00012393"/>
    </source>
</evidence>
<keyword evidence="4" id="KW-0288">FMN</keyword>
<dbReference type="PANTHER" id="PTHR23293">
    <property type="entry name" value="FAD SYNTHETASE-RELATED FMN ADENYLYLTRANSFERASE"/>
    <property type="match status" value="1"/>
</dbReference>
<evidence type="ECO:0000256" key="8">
    <source>
        <dbReference type="ARBA" id="ARBA00022827"/>
    </source>
</evidence>
<keyword evidence="3" id="KW-0285">Flavoprotein</keyword>
<dbReference type="Gene3D" id="3.40.50.620">
    <property type="entry name" value="HUPs"/>
    <property type="match status" value="1"/>
</dbReference>
<dbReference type="GO" id="GO:0003919">
    <property type="term" value="F:FMN adenylyltransferase activity"/>
    <property type="evidence" value="ECO:0007669"/>
    <property type="project" value="UniProtKB-EC"/>
</dbReference>
<dbReference type="Pfam" id="PF01507">
    <property type="entry name" value="PAPS_reduct"/>
    <property type="match status" value="2"/>
</dbReference>